<keyword evidence="7 16" id="KW-0418">Kinase</keyword>
<feature type="binding site" evidence="13">
    <location>
        <position position="41"/>
    </location>
    <ligand>
        <name>ATP</name>
        <dbReference type="ChEBI" id="CHEBI:30616"/>
    </ligand>
</feature>
<dbReference type="Gene3D" id="1.10.510.10">
    <property type="entry name" value="Transferase(Phosphotransferase) domain 1"/>
    <property type="match status" value="1"/>
</dbReference>
<keyword evidence="5" id="KW-0808">Transferase</keyword>
<dbReference type="GO" id="GO:0004674">
    <property type="term" value="F:protein serine/threonine kinase activity"/>
    <property type="evidence" value="ECO:0007669"/>
    <property type="project" value="UniProtKB-KW"/>
</dbReference>
<comment type="catalytic activity">
    <reaction evidence="9">
        <text>L-threonyl-[protein] + ATP = O-phospho-L-threonyl-[protein] + ADP + H(+)</text>
        <dbReference type="Rhea" id="RHEA:46608"/>
        <dbReference type="Rhea" id="RHEA-COMP:11060"/>
        <dbReference type="Rhea" id="RHEA-COMP:11605"/>
        <dbReference type="ChEBI" id="CHEBI:15378"/>
        <dbReference type="ChEBI" id="CHEBI:30013"/>
        <dbReference type="ChEBI" id="CHEBI:30616"/>
        <dbReference type="ChEBI" id="CHEBI:61977"/>
        <dbReference type="ChEBI" id="CHEBI:456216"/>
        <dbReference type="EC" id="2.7.11.1"/>
    </reaction>
</comment>
<dbReference type="PROSITE" id="PS00108">
    <property type="entry name" value="PROTEIN_KINASE_ST"/>
    <property type="match status" value="1"/>
</dbReference>
<dbReference type="Pfam" id="PF00069">
    <property type="entry name" value="Pkinase"/>
    <property type="match status" value="1"/>
</dbReference>
<comment type="catalytic activity">
    <reaction evidence="10">
        <text>L-seryl-[protein] + ATP = O-phospho-L-seryl-[protein] + ADP + H(+)</text>
        <dbReference type="Rhea" id="RHEA:17989"/>
        <dbReference type="Rhea" id="RHEA-COMP:9863"/>
        <dbReference type="Rhea" id="RHEA-COMP:11604"/>
        <dbReference type="ChEBI" id="CHEBI:15378"/>
        <dbReference type="ChEBI" id="CHEBI:29999"/>
        <dbReference type="ChEBI" id="CHEBI:30616"/>
        <dbReference type="ChEBI" id="CHEBI:83421"/>
        <dbReference type="ChEBI" id="CHEBI:456216"/>
        <dbReference type="EC" id="2.7.11.1"/>
    </reaction>
</comment>
<evidence type="ECO:0000313" key="16">
    <source>
        <dbReference type="EMBL" id="KAI7794611.1"/>
    </source>
</evidence>
<dbReference type="PROSITE" id="PS50011">
    <property type="entry name" value="PROTEIN_KINASE_DOM"/>
    <property type="match status" value="1"/>
</dbReference>
<dbReference type="InterPro" id="IPR000719">
    <property type="entry name" value="Prot_kinase_dom"/>
</dbReference>
<evidence type="ECO:0000256" key="9">
    <source>
        <dbReference type="ARBA" id="ARBA00047899"/>
    </source>
</evidence>
<evidence type="ECO:0000256" key="4">
    <source>
        <dbReference type="ARBA" id="ARBA00022553"/>
    </source>
</evidence>
<keyword evidence="8 12" id="KW-0067">ATP-binding</keyword>
<dbReference type="AlphaFoldDB" id="A0A9W7WC43"/>
<dbReference type="InterPro" id="IPR017441">
    <property type="entry name" value="Protein_kinase_ATP_BS"/>
</dbReference>
<keyword evidence="6 13" id="KW-0547">Nucleotide-binding</keyword>
<evidence type="ECO:0000256" key="2">
    <source>
        <dbReference type="ARBA" id="ARBA00012513"/>
    </source>
</evidence>
<evidence type="ECO:0000256" key="14">
    <source>
        <dbReference type="RuleBase" id="RU000304"/>
    </source>
</evidence>
<feature type="binding site" evidence="12">
    <location>
        <position position="96"/>
    </location>
    <ligand>
        <name>ATP</name>
        <dbReference type="ChEBI" id="CHEBI:30616"/>
    </ligand>
</feature>
<evidence type="ECO:0000256" key="8">
    <source>
        <dbReference type="ARBA" id="ARBA00022840"/>
    </source>
</evidence>
<dbReference type="Gene3D" id="3.30.200.20">
    <property type="entry name" value="Phosphorylase Kinase, domain 1"/>
    <property type="match status" value="1"/>
</dbReference>
<dbReference type="Proteomes" id="UP001059041">
    <property type="component" value="Linkage Group LG21"/>
</dbReference>
<feature type="active site" description="Proton acceptor" evidence="11">
    <location>
        <position position="143"/>
    </location>
</feature>
<feature type="binding site" evidence="12">
    <location>
        <position position="103"/>
    </location>
    <ligand>
        <name>ATP</name>
        <dbReference type="ChEBI" id="CHEBI:30616"/>
    </ligand>
</feature>
<dbReference type="FunFam" id="1.10.510.10:FF:000392">
    <property type="entry name" value="Pim proto-oncogene, serine/threonine kinase,-related 152"/>
    <property type="match status" value="1"/>
</dbReference>
<evidence type="ECO:0000256" key="1">
    <source>
        <dbReference type="ARBA" id="ARBA00005505"/>
    </source>
</evidence>
<evidence type="ECO:0000256" key="7">
    <source>
        <dbReference type="ARBA" id="ARBA00022777"/>
    </source>
</evidence>
<organism evidence="16 17">
    <name type="scientific">Triplophysa rosa</name>
    <name type="common">Cave loach</name>
    <dbReference type="NCBI Taxonomy" id="992332"/>
    <lineage>
        <taxon>Eukaryota</taxon>
        <taxon>Metazoa</taxon>
        <taxon>Chordata</taxon>
        <taxon>Craniata</taxon>
        <taxon>Vertebrata</taxon>
        <taxon>Euteleostomi</taxon>
        <taxon>Actinopterygii</taxon>
        <taxon>Neopterygii</taxon>
        <taxon>Teleostei</taxon>
        <taxon>Ostariophysi</taxon>
        <taxon>Cypriniformes</taxon>
        <taxon>Nemacheilidae</taxon>
        <taxon>Triplophysa</taxon>
    </lineage>
</organism>
<feature type="binding site" evidence="12">
    <location>
        <begin position="14"/>
        <end position="22"/>
    </location>
    <ligand>
        <name>ATP</name>
        <dbReference type="ChEBI" id="CHEBI:30616"/>
    </ligand>
</feature>
<dbReference type="SUPFAM" id="SSF56112">
    <property type="entry name" value="Protein kinase-like (PK-like)"/>
    <property type="match status" value="1"/>
</dbReference>
<accession>A0A9W7WC43</accession>
<dbReference type="PIRSF" id="PIRSF037993">
    <property type="entry name" value="STPK_Pim-1"/>
    <property type="match status" value="1"/>
</dbReference>
<protein>
    <recommendedName>
        <fullName evidence="2">non-specific serine/threonine protein kinase</fullName>
        <ecNumber evidence="2">2.7.11.1</ecNumber>
    </recommendedName>
</protein>
<dbReference type="SMART" id="SM00220">
    <property type="entry name" value="S_TKc"/>
    <property type="match status" value="1"/>
</dbReference>
<dbReference type="PANTHER" id="PTHR22984:SF11">
    <property type="entry name" value="AURORA KINASE-RELATED"/>
    <property type="match status" value="1"/>
</dbReference>
<keyword evidence="4" id="KW-0597">Phosphoprotein</keyword>
<dbReference type="GO" id="GO:0005737">
    <property type="term" value="C:cytoplasm"/>
    <property type="evidence" value="ECO:0007669"/>
    <property type="project" value="TreeGrafter"/>
</dbReference>
<comment type="similarity">
    <text evidence="1">Belongs to the protein kinase superfamily. CAMK Ser/Thr protein kinase family. PIM subfamily.</text>
</comment>
<comment type="caution">
    <text evidence="16">The sequence shown here is derived from an EMBL/GenBank/DDBJ whole genome shotgun (WGS) entry which is preliminary data.</text>
</comment>
<dbReference type="GO" id="GO:0043066">
    <property type="term" value="P:negative regulation of apoptotic process"/>
    <property type="evidence" value="ECO:0007669"/>
    <property type="project" value="InterPro"/>
</dbReference>
<evidence type="ECO:0000256" key="10">
    <source>
        <dbReference type="ARBA" id="ARBA00048679"/>
    </source>
</evidence>
<evidence type="ECO:0000256" key="13">
    <source>
        <dbReference type="PROSITE-ProRule" id="PRU10141"/>
    </source>
</evidence>
<dbReference type="EC" id="2.7.11.1" evidence="2"/>
<feature type="non-terminal residue" evidence="16">
    <location>
        <position position="1"/>
    </location>
</feature>
<keyword evidence="3 14" id="KW-0723">Serine/threonine-protein kinase</keyword>
<dbReference type="InterPro" id="IPR011009">
    <property type="entry name" value="Kinase-like_dom_sf"/>
</dbReference>
<sequence length="285" mass="32623">IEINGRWYEIGGKLGQGGFGYVHEGKRLRDGLKVAVKIVKKTDDVREDYINFPGHPEPLPREVGLQMLACEGVHVPVIVQLLDWQDDLDRYFMVLERPSPCMDLLGFMKNNGGRVTEYIAQAIMLQATYAAVVCCLRGVFHRDIKLENLLINPDTLKVKMIDFGCGDLLKRSAYKKYMGTRIYMCPEYLEWGEYYGKPATVYSLGVLLFAMVCGRFPTYSDLDQINEKSWSKDGLTEECCHLIQACLQEDQEDRIDLDEILHHTWFQPSVLHIMDVYGVHLSKSS</sequence>
<evidence type="ECO:0000256" key="11">
    <source>
        <dbReference type="PIRSR" id="PIRSR037993-1"/>
    </source>
</evidence>
<feature type="binding site" evidence="12">
    <location>
        <position position="37"/>
    </location>
    <ligand>
        <name>ATP</name>
        <dbReference type="ChEBI" id="CHEBI:30616"/>
    </ligand>
</feature>
<feature type="domain" description="Protein kinase" evidence="15">
    <location>
        <begin position="8"/>
        <end position="266"/>
    </location>
</feature>
<dbReference type="EMBL" id="JAFHDT010000021">
    <property type="protein sequence ID" value="KAI7794611.1"/>
    <property type="molecule type" value="Genomic_DNA"/>
</dbReference>
<evidence type="ECO:0000256" key="6">
    <source>
        <dbReference type="ARBA" id="ARBA00022741"/>
    </source>
</evidence>
<dbReference type="InterPro" id="IPR017348">
    <property type="entry name" value="PIM1/2/3"/>
</dbReference>
<evidence type="ECO:0000256" key="3">
    <source>
        <dbReference type="ARBA" id="ARBA00022527"/>
    </source>
</evidence>
<dbReference type="InterPro" id="IPR008271">
    <property type="entry name" value="Ser/Thr_kinase_AS"/>
</dbReference>
<evidence type="ECO:0000313" key="17">
    <source>
        <dbReference type="Proteomes" id="UP001059041"/>
    </source>
</evidence>
<gene>
    <name evidence="16" type="ORF">IRJ41_016806</name>
</gene>
<dbReference type="GO" id="GO:0007346">
    <property type="term" value="P:regulation of mitotic cell cycle"/>
    <property type="evidence" value="ECO:0007669"/>
    <property type="project" value="TreeGrafter"/>
</dbReference>
<evidence type="ECO:0000259" key="15">
    <source>
        <dbReference type="PROSITE" id="PS50011"/>
    </source>
</evidence>
<dbReference type="GO" id="GO:0005524">
    <property type="term" value="F:ATP binding"/>
    <property type="evidence" value="ECO:0007669"/>
    <property type="project" value="UniProtKB-UniRule"/>
</dbReference>
<dbReference type="InterPro" id="IPR051138">
    <property type="entry name" value="PIM_Ser/Thr_kinase"/>
</dbReference>
<dbReference type="PROSITE" id="PS00107">
    <property type="entry name" value="PROTEIN_KINASE_ATP"/>
    <property type="match status" value="1"/>
</dbReference>
<evidence type="ECO:0000256" key="12">
    <source>
        <dbReference type="PIRSR" id="PIRSR037993-2"/>
    </source>
</evidence>
<evidence type="ECO:0000256" key="5">
    <source>
        <dbReference type="ARBA" id="ARBA00022679"/>
    </source>
</evidence>
<dbReference type="PANTHER" id="PTHR22984">
    <property type="entry name" value="SERINE/THREONINE-PROTEIN KINASE PIM"/>
    <property type="match status" value="1"/>
</dbReference>
<reference evidence="16" key="1">
    <citation type="submission" date="2021-02" db="EMBL/GenBank/DDBJ databases">
        <title>Comparative genomics reveals that relaxation of natural selection precedes convergent phenotypic evolution of cavefish.</title>
        <authorList>
            <person name="Peng Z."/>
        </authorList>
    </citation>
    <scope>NUCLEOTIDE SEQUENCE</scope>
    <source>
        <tissue evidence="16">Muscle</tissue>
    </source>
</reference>
<dbReference type="FunFam" id="3.30.200.20:FF:000246">
    <property type="entry name" value="Pim proto-oncogene, serine/threonine kinase,-related 152"/>
    <property type="match status" value="1"/>
</dbReference>
<proteinExistence type="inferred from homology"/>
<keyword evidence="17" id="KW-1185">Reference proteome</keyword>
<name>A0A9W7WC43_TRIRA</name>